<comment type="subcellular location">
    <subcellularLocation>
        <location evidence="1">Cell outer membrane</location>
    </subcellularLocation>
</comment>
<dbReference type="Proteomes" id="UP000286031">
    <property type="component" value="Unassembled WGS sequence"/>
</dbReference>
<evidence type="ECO:0000259" key="6">
    <source>
        <dbReference type="Pfam" id="PF07980"/>
    </source>
</evidence>
<evidence type="ECO:0000313" key="24">
    <source>
        <dbReference type="Proteomes" id="UP000478493"/>
    </source>
</evidence>
<accession>A0A1G6G3I1</accession>
<reference evidence="10" key="7">
    <citation type="submission" date="2022-10" db="EMBL/GenBank/DDBJ databases">
        <title>Human gut microbiome strain richness.</title>
        <authorList>
            <person name="Chen-Liaw A."/>
        </authorList>
    </citation>
    <scope>NUCLEOTIDE SEQUENCE</scope>
    <source>
        <strain evidence="10">F7_m1001271B151109d0_201107</strain>
        <strain evidence="11">RTP21484st1_H8_RTP21484_190118</strain>
    </source>
</reference>
<dbReference type="GeneID" id="29453113"/>
<evidence type="ECO:0000256" key="3">
    <source>
        <dbReference type="ARBA" id="ARBA00022729"/>
    </source>
</evidence>
<dbReference type="Proteomes" id="UP000478493">
    <property type="component" value="Unassembled WGS sequence"/>
</dbReference>
<reference evidence="21" key="2">
    <citation type="journal article" date="2018" name="J. Anim. Genet.">
        <title>Acquired interbacterial defense systems protect against interspecies antagonism in the human gut microbiome.</title>
        <authorList>
            <person name="Ross B.D."/>
            <person name="Verster A.J."/>
            <person name="Radey M.C."/>
            <person name="Schmidtke D.T."/>
            <person name="Pope C.E."/>
            <person name="Hoffman L.R."/>
            <person name="Hajjar A."/>
            <person name="Peterson S.B."/>
            <person name="Borenstein E."/>
            <person name="Mougous J."/>
        </authorList>
    </citation>
    <scope>NUCLEOTIDE SEQUENCE [LARGE SCALE GENOMIC DNA]</scope>
    <source>
        <strain evidence="21">3725 D1 iv</strain>
    </source>
</reference>
<keyword evidence="5" id="KW-0998">Cell outer membrane</keyword>
<evidence type="ECO:0000313" key="15">
    <source>
        <dbReference type="EMBL" id="RHH45376.1"/>
    </source>
</evidence>
<dbReference type="RefSeq" id="WP_004301867.1">
    <property type="nucleotide sequence ID" value="NZ_BAABYJ010000001.1"/>
</dbReference>
<evidence type="ECO:0000256" key="1">
    <source>
        <dbReference type="ARBA" id="ARBA00004442"/>
    </source>
</evidence>
<keyword evidence="4" id="KW-0472">Membrane</keyword>
<dbReference type="EMBL" id="FMYE01000009">
    <property type="protein sequence ID" value="SDB76481.1"/>
    <property type="molecule type" value="Genomic_DNA"/>
</dbReference>
<evidence type="ECO:0000313" key="16">
    <source>
        <dbReference type="EMBL" id="SDB76481.1"/>
    </source>
</evidence>
<evidence type="ECO:0000256" key="5">
    <source>
        <dbReference type="ARBA" id="ARBA00023237"/>
    </source>
</evidence>
<evidence type="ECO:0000313" key="18">
    <source>
        <dbReference type="Proteomes" id="UP000266492"/>
    </source>
</evidence>
<reference evidence="22 23" key="5">
    <citation type="journal article" date="2019" name="Nat. Med.">
        <title>A library of human gut bacterial isolates paired with longitudinal multiomics data enables mechanistic microbiome research.</title>
        <authorList>
            <person name="Poyet M."/>
            <person name="Groussin M."/>
            <person name="Gibbons S.M."/>
            <person name="Avila-Pacheco J."/>
            <person name="Jiang X."/>
            <person name="Kearney S.M."/>
            <person name="Perrotta A.R."/>
            <person name="Berdy B."/>
            <person name="Zhao S."/>
            <person name="Lieberman T.D."/>
            <person name="Swanson P.K."/>
            <person name="Smith M."/>
            <person name="Roesemann S."/>
            <person name="Alexander J.E."/>
            <person name="Rich S.A."/>
            <person name="Livny J."/>
            <person name="Vlamakis H."/>
            <person name="Clish C."/>
            <person name="Bullock K."/>
            <person name="Deik A."/>
            <person name="Scott J."/>
            <person name="Pierce K.A."/>
            <person name="Xavier R.J."/>
            <person name="Alm E.J."/>
        </authorList>
    </citation>
    <scope>NUCLEOTIDE SEQUENCE [LARGE SCALE GENOMIC DNA]</scope>
    <source>
        <strain evidence="7 23">BIOML-A183</strain>
        <strain evidence="9 22">BIOML-A2</strain>
        <strain evidence="8 24">BIOML-A41</strain>
    </source>
</reference>
<dbReference type="EMBL" id="QRVZ01000015">
    <property type="protein sequence ID" value="RGS81755.1"/>
    <property type="molecule type" value="Genomic_DNA"/>
</dbReference>
<evidence type="ECO:0000313" key="9">
    <source>
        <dbReference type="EMBL" id="KAB1325522.1"/>
    </source>
</evidence>
<evidence type="ECO:0000313" key="22">
    <source>
        <dbReference type="Proteomes" id="UP000375690"/>
    </source>
</evidence>
<dbReference type="PROSITE" id="PS51257">
    <property type="entry name" value="PROKAR_LIPOPROTEIN"/>
    <property type="match status" value="1"/>
</dbReference>
<dbReference type="GO" id="GO:0009279">
    <property type="term" value="C:cell outer membrane"/>
    <property type="evidence" value="ECO:0007669"/>
    <property type="project" value="UniProtKB-SubCell"/>
</dbReference>
<feature type="domain" description="RagB/SusD" evidence="6">
    <location>
        <begin position="295"/>
        <end position="563"/>
    </location>
</feature>
<dbReference type="SUPFAM" id="SSF48452">
    <property type="entry name" value="TPR-like"/>
    <property type="match status" value="1"/>
</dbReference>
<dbReference type="Gene3D" id="1.25.40.390">
    <property type="match status" value="1"/>
</dbReference>
<evidence type="ECO:0000313" key="14">
    <source>
        <dbReference type="EMBL" id="RGX08712.1"/>
    </source>
</evidence>
<name>A0A1G6G3I1_BACOV</name>
<dbReference type="Proteomes" id="UP000266492">
    <property type="component" value="Unassembled WGS sequence"/>
</dbReference>
<reference evidence="12" key="3">
    <citation type="journal article" date="2018" name="Nature">
        <title>Human gut bacteria contain acquired interbacterial defence systems.</title>
        <authorList>
            <person name="Ross B.D."/>
            <person name="Verster A.J."/>
            <person name="Radey M.C."/>
            <person name="Schmidtke D.T."/>
            <person name="Pope C.E."/>
            <person name="Hoffman L.R."/>
            <person name="Hajjar A."/>
            <person name="Peterson S.B."/>
            <person name="Borenstein E."/>
            <person name="Mougous J."/>
        </authorList>
    </citation>
    <scope>NUCLEOTIDE SEQUENCE</scope>
    <source>
        <strain evidence="12">3725 D1 iv</strain>
    </source>
</reference>
<dbReference type="Proteomes" id="UP000460135">
    <property type="component" value="Unassembled WGS sequence"/>
</dbReference>
<dbReference type="Proteomes" id="UP000283329">
    <property type="component" value="Unassembled WGS sequence"/>
</dbReference>
<gene>
    <name evidence="15" type="ORF">DW206_13565</name>
    <name evidence="14" type="ORF">DWV35_15045</name>
    <name evidence="13" type="ORF">DWX70_17470</name>
    <name evidence="12" type="ORF">DYI28_26000</name>
    <name evidence="9" type="ORF">F3B53_14520</name>
    <name evidence="8" type="ORF">F3B85_22640</name>
    <name evidence="7" type="ORF">F3F51_04290</name>
    <name evidence="10" type="ORF">PO240_00975</name>
    <name evidence="11" type="ORF">PQ628_21420</name>
    <name evidence="16" type="ORF">SAMN05192581_100940</name>
</gene>
<dbReference type="EMBL" id="JAQNWR010000001">
    <property type="protein sequence ID" value="MDC2406441.1"/>
    <property type="molecule type" value="Genomic_DNA"/>
</dbReference>
<dbReference type="KEGG" id="boa:Bovatus_04610"/>
<dbReference type="EMBL" id="VWLX01000002">
    <property type="protein sequence ID" value="KAA3808595.1"/>
    <property type="molecule type" value="Genomic_DNA"/>
</dbReference>
<dbReference type="Proteomes" id="UP000375690">
    <property type="component" value="Unassembled WGS sequence"/>
</dbReference>
<evidence type="ECO:0000313" key="21">
    <source>
        <dbReference type="Proteomes" id="UP000318823"/>
    </source>
</evidence>
<reference evidence="18 19" key="4">
    <citation type="submission" date="2018-08" db="EMBL/GenBank/DDBJ databases">
        <title>A genome reference for cultivated species of the human gut microbiota.</title>
        <authorList>
            <person name="Zou Y."/>
            <person name="Xue W."/>
            <person name="Luo G."/>
        </authorList>
    </citation>
    <scope>NUCLEOTIDE SEQUENCE [LARGE SCALE GENOMIC DNA]</scope>
    <source>
        <strain evidence="14 20">AF04-46</strain>
        <strain evidence="13 18">AF20-9LB</strain>
        <strain evidence="15 19">AM17-48</strain>
    </source>
</reference>
<keyword evidence="3" id="KW-0732">Signal</keyword>
<dbReference type="EMBL" id="CP041395">
    <property type="protein sequence ID" value="QDM11883.1"/>
    <property type="molecule type" value="Genomic_DNA"/>
</dbReference>
<evidence type="ECO:0000313" key="13">
    <source>
        <dbReference type="EMBL" id="RGS81755.1"/>
    </source>
</evidence>
<evidence type="ECO:0000313" key="7">
    <source>
        <dbReference type="EMBL" id="KAA3808595.1"/>
    </source>
</evidence>
<sequence length="583" mass="67849">MRRNILIIISFLTLLVSSGCTNLDEKWYSEVTPDTYFTSKETVYSFLVRSFTHWRWFHGFDRAILQECTTDEMCVTQKGIHYNDVRYSQLQHHDWTPLHPNNEETWRGVGMGVAMALACKEDLSGVDYVSLGMTEELKADHQMQLQTLVAYFYLRGLDFYGGMPIYRRSTTEEVPRSTARETFNYVEELLLAAIPKLEKKRADMLEEGYLRQGTAAALLAQLYFNAEVYMGENRFAECAQVCQDLLDGKYGYYELEEDWFGPFTFDNNKSKEVMWSVQSQYAKGTLFQWQFERYNHYNAKNYFDLSGYSSTNGMHLQPSLKPNGDPYTDKLGRPFAKFNNKDLRKKLYLYKGNGKYEGMFLYGKLQRTSRSGTEVKCTGLYEYPGEVLEFVDQVAQFKKVKDGEYSSVNELPSNISTGEENSGIRLCKLPVPDNIDKTIAFNPDYPVIRFAEIYYMLAECKYRSGYKKEAANLFNEVRKRNFENKADPDPVTETNIDKYRILDEWMVEFLGEQRRRTDLRRWGLYTTGSWWDHKPTNDDHYELFPIPEKSISVSNVLKQNPGYGGGNEMTKEEAGIYSVKQID</sequence>
<dbReference type="InterPro" id="IPR011990">
    <property type="entry name" value="TPR-like_helical_dom_sf"/>
</dbReference>
<evidence type="ECO:0000256" key="2">
    <source>
        <dbReference type="ARBA" id="ARBA00006275"/>
    </source>
</evidence>
<comment type="similarity">
    <text evidence="2">Belongs to the SusD family.</text>
</comment>
<evidence type="ECO:0000313" key="20">
    <source>
        <dbReference type="Proteomes" id="UP000286031"/>
    </source>
</evidence>
<reference evidence="12" key="6">
    <citation type="submission" date="2019-07" db="EMBL/GenBank/DDBJ databases">
        <authorList>
            <person name="Ross B.D."/>
            <person name="Verster A.J."/>
            <person name="Radey M.C."/>
            <person name="Schmidtke D.T."/>
            <person name="Pope C.E."/>
            <person name="Hoffman L.R."/>
            <person name="Hajjar A."/>
            <person name="Peterson S.B."/>
            <person name="Borenstein E."/>
            <person name="Mougous J.D."/>
        </authorList>
    </citation>
    <scope>NUCLEOTIDE SEQUENCE</scope>
    <source>
        <strain evidence="12">3725 D1 iv</strain>
    </source>
</reference>
<dbReference type="Pfam" id="PF07980">
    <property type="entry name" value="SusD_RagB"/>
    <property type="match status" value="1"/>
</dbReference>
<dbReference type="EMBL" id="JAQQPO010000030">
    <property type="protein sequence ID" value="MDC7960760.1"/>
    <property type="molecule type" value="Genomic_DNA"/>
</dbReference>
<evidence type="ECO:0000256" key="4">
    <source>
        <dbReference type="ARBA" id="ARBA00023136"/>
    </source>
</evidence>
<evidence type="ECO:0000313" key="12">
    <source>
        <dbReference type="EMBL" id="QDM11883.1"/>
    </source>
</evidence>
<dbReference type="EMBL" id="VWGP01000023">
    <property type="protein sequence ID" value="KAA4529071.1"/>
    <property type="molecule type" value="Genomic_DNA"/>
</dbReference>
<reference evidence="16 17" key="1">
    <citation type="submission" date="2016-10" db="EMBL/GenBank/DDBJ databases">
        <authorList>
            <person name="de Groot N.N."/>
        </authorList>
    </citation>
    <scope>NUCLEOTIDE SEQUENCE [LARGE SCALE GENOMIC DNA]</scope>
    <source>
        <strain evidence="16 17">NLAE-zl-C500</strain>
    </source>
</reference>
<dbReference type="InterPro" id="IPR012944">
    <property type="entry name" value="SusD_RagB_dom"/>
</dbReference>
<evidence type="ECO:0000313" key="23">
    <source>
        <dbReference type="Proteomes" id="UP000460135"/>
    </source>
</evidence>
<proteinExistence type="inferred from homology"/>
<dbReference type="Proteomes" id="UP000183670">
    <property type="component" value="Unassembled WGS sequence"/>
</dbReference>
<dbReference type="EMBL" id="VWFC01000016">
    <property type="protein sequence ID" value="KAB1325522.1"/>
    <property type="molecule type" value="Genomic_DNA"/>
</dbReference>
<evidence type="ECO:0000313" key="8">
    <source>
        <dbReference type="EMBL" id="KAA4529071.1"/>
    </source>
</evidence>
<organism evidence="16 17">
    <name type="scientific">Bacteroides ovatus</name>
    <dbReference type="NCBI Taxonomy" id="28116"/>
    <lineage>
        <taxon>Bacteria</taxon>
        <taxon>Pseudomonadati</taxon>
        <taxon>Bacteroidota</taxon>
        <taxon>Bacteroidia</taxon>
        <taxon>Bacteroidales</taxon>
        <taxon>Bacteroidaceae</taxon>
        <taxon>Bacteroides</taxon>
    </lineage>
</organism>
<evidence type="ECO:0000313" key="17">
    <source>
        <dbReference type="Proteomes" id="UP000183670"/>
    </source>
</evidence>
<dbReference type="EMBL" id="QRJR01000010">
    <property type="protein sequence ID" value="RHH45376.1"/>
    <property type="molecule type" value="Genomic_DNA"/>
</dbReference>
<dbReference type="EMBL" id="QSBI01000019">
    <property type="protein sequence ID" value="RGX08712.1"/>
    <property type="molecule type" value="Genomic_DNA"/>
</dbReference>
<protein>
    <submittedName>
        <fullName evidence="7">RagB/SusD family nutrient uptake outer membrane protein</fullName>
    </submittedName>
    <submittedName>
        <fullName evidence="16">SusD family protein</fullName>
    </submittedName>
</protein>
<dbReference type="Proteomes" id="UP001214017">
    <property type="component" value="Unassembled WGS sequence"/>
</dbReference>
<evidence type="ECO:0000313" key="19">
    <source>
        <dbReference type="Proteomes" id="UP000283329"/>
    </source>
</evidence>
<evidence type="ECO:0000313" key="11">
    <source>
        <dbReference type="EMBL" id="MDC7960760.1"/>
    </source>
</evidence>
<dbReference type="Proteomes" id="UP001215078">
    <property type="component" value="Unassembled WGS sequence"/>
</dbReference>
<evidence type="ECO:0000313" key="10">
    <source>
        <dbReference type="EMBL" id="MDC2406441.1"/>
    </source>
</evidence>
<dbReference type="AlphaFoldDB" id="A0A1G6G3I1"/>
<dbReference type="Proteomes" id="UP000318823">
    <property type="component" value="Chromosome"/>
</dbReference>